<dbReference type="SUPFAM" id="SSF52821">
    <property type="entry name" value="Rhodanese/Cell cycle control phosphatase"/>
    <property type="match status" value="1"/>
</dbReference>
<organism evidence="2 3">
    <name type="scientific">Campylobacter lanienae NCTC 13004</name>
    <dbReference type="NCBI Taxonomy" id="1031753"/>
    <lineage>
        <taxon>Bacteria</taxon>
        <taxon>Pseudomonadati</taxon>
        <taxon>Campylobacterota</taxon>
        <taxon>Epsilonproteobacteria</taxon>
        <taxon>Campylobacterales</taxon>
        <taxon>Campylobacteraceae</taxon>
        <taxon>Campylobacter</taxon>
    </lineage>
</organism>
<dbReference type="RefSeq" id="WP_086244238.1">
    <property type="nucleotide sequence ID" value="NZ_CP015578.1"/>
</dbReference>
<proteinExistence type="predicted"/>
<dbReference type="PANTHER" id="PTHR45431">
    <property type="entry name" value="RHODANESE-LIKE DOMAIN-CONTAINING PROTEIN 15, CHLOROPLASTIC"/>
    <property type="match status" value="1"/>
</dbReference>
<sequence length="103" mass="11769">MNIPNSKIVDIRLPSEWLEFGILEGSHLITYANLSGKVNPLFVSSVENIFKKDDEFYLMCATATRSKEALKLLQKHGFKAVKEIRGGAYYYEKMGAKFDKFDL</sequence>
<dbReference type="CDD" id="cd00158">
    <property type="entry name" value="RHOD"/>
    <property type="match status" value="1"/>
</dbReference>
<dbReference type="PANTHER" id="PTHR45431:SF3">
    <property type="entry name" value="RHODANESE-LIKE DOMAIN-CONTAINING PROTEIN 15, CHLOROPLASTIC"/>
    <property type="match status" value="1"/>
</dbReference>
<protein>
    <submittedName>
        <fullName evidence="2">Putative rhodanese-related sulfurtransferase</fullName>
    </submittedName>
</protein>
<dbReference type="InterPro" id="IPR001763">
    <property type="entry name" value="Rhodanese-like_dom"/>
</dbReference>
<evidence type="ECO:0000313" key="2">
    <source>
        <dbReference type="EMBL" id="ARQ97237.1"/>
    </source>
</evidence>
<reference evidence="3" key="1">
    <citation type="journal article" date="2017" name="Genome Biol. Evol.">
        <title>Comparative Genomic Analysis Identifies a Campylobacter Clade Deficient in Selenium Metabolism.</title>
        <authorList>
            <person name="Miller W.G."/>
            <person name="Yee E."/>
            <person name="Lopes B.S."/>
            <person name="Chapman M.H."/>
            <person name="Huynh S."/>
            <person name="Bono J.L."/>
            <person name="Parker C.T."/>
            <person name="Strachan N.J.C."/>
            <person name="Forbes K.J."/>
        </authorList>
    </citation>
    <scope>NUCLEOTIDE SEQUENCE [LARGE SCALE GENOMIC DNA]</scope>
    <source>
        <strain evidence="3">NCTC 13004</strain>
    </source>
</reference>
<dbReference type="Proteomes" id="UP000202031">
    <property type="component" value="Chromosome"/>
</dbReference>
<dbReference type="GeneID" id="46920955"/>
<dbReference type="KEGG" id="clx:CLAN_0482"/>
<dbReference type="Gene3D" id="3.40.250.10">
    <property type="entry name" value="Rhodanese-like domain"/>
    <property type="match status" value="1"/>
</dbReference>
<reference evidence="3" key="2">
    <citation type="journal article" date="2017" name="Genome Biol. Evol.">
        <title>Comparative genomic analysis identifies a Campylobacter clade deficient in selenium metabolism.</title>
        <authorList>
            <person name="Miller W.G."/>
            <person name="Yee E."/>
            <person name="Lopes B.S."/>
            <person name="Chapman M.H."/>
            <person name="Huynh S."/>
            <person name="Bono J.L."/>
            <person name="Parker C.T."/>
            <person name="Strachan N.J.C."/>
            <person name="Forbes K.J."/>
        </authorList>
    </citation>
    <scope>NUCLEOTIDE SEQUENCE [LARGE SCALE GENOMIC DNA]</scope>
    <source>
        <strain evidence="3">NCTC 13004</strain>
    </source>
</reference>
<evidence type="ECO:0000259" key="1">
    <source>
        <dbReference type="PROSITE" id="PS50206"/>
    </source>
</evidence>
<dbReference type="Pfam" id="PF00581">
    <property type="entry name" value="Rhodanese"/>
    <property type="match status" value="1"/>
</dbReference>
<dbReference type="AlphaFoldDB" id="A0A1X9SLW9"/>
<dbReference type="GO" id="GO:0016740">
    <property type="term" value="F:transferase activity"/>
    <property type="evidence" value="ECO:0007669"/>
    <property type="project" value="UniProtKB-KW"/>
</dbReference>
<dbReference type="EMBL" id="CP015578">
    <property type="protein sequence ID" value="ARQ97237.1"/>
    <property type="molecule type" value="Genomic_DNA"/>
</dbReference>
<dbReference type="PROSITE" id="PS50206">
    <property type="entry name" value="RHODANESE_3"/>
    <property type="match status" value="1"/>
</dbReference>
<feature type="domain" description="Rhodanese" evidence="1">
    <location>
        <begin position="2"/>
        <end position="100"/>
    </location>
</feature>
<evidence type="ECO:0000313" key="3">
    <source>
        <dbReference type="Proteomes" id="UP000202031"/>
    </source>
</evidence>
<dbReference type="InterPro" id="IPR052367">
    <property type="entry name" value="Thiosulfate_ST/Rhodanese-like"/>
</dbReference>
<name>A0A1X9SLW9_9BACT</name>
<accession>A0A1X9SLW9</accession>
<gene>
    <name evidence="2" type="ORF">CLAN_0482</name>
</gene>
<keyword evidence="2" id="KW-0808">Transferase</keyword>
<dbReference type="InterPro" id="IPR036873">
    <property type="entry name" value="Rhodanese-like_dom_sf"/>
</dbReference>